<dbReference type="InterPro" id="IPR047777">
    <property type="entry name" value="LapA-like_RM"/>
</dbReference>
<dbReference type="GO" id="GO:0005509">
    <property type="term" value="F:calcium ion binding"/>
    <property type="evidence" value="ECO:0007669"/>
    <property type="project" value="InterPro"/>
</dbReference>
<gene>
    <name evidence="1" type="ORF">CVS89_08105</name>
</gene>
<evidence type="ECO:0000313" key="1">
    <source>
        <dbReference type="EMBL" id="QPH98204.1"/>
    </source>
</evidence>
<reference evidence="1 2" key="2">
    <citation type="journal article" date="2020" name="Microb. Genom.">
        <title>Analysis of complete Campylobacter concisus genomes identifies genomospecies features, secretion systems and novel plasmids and their association with severe ulcerative colitis.</title>
        <authorList>
            <person name="Liu F."/>
            <person name="Chen S."/>
            <person name="Luu L.D.W."/>
            <person name="Lee S.A."/>
            <person name="Tay A.C.Y."/>
            <person name="Wu R."/>
            <person name="Riordan S.M."/>
            <person name="Lan R."/>
            <person name="Liu L."/>
            <person name="Zhang L."/>
        </authorList>
    </citation>
    <scope>NUCLEOTIDE SEQUENCE [LARGE SCALE GENOMIC DNA]</scope>
    <source>
        <strain evidence="1 2">H16O-S1</strain>
    </source>
</reference>
<dbReference type="InterPro" id="IPR006626">
    <property type="entry name" value="PbH1"/>
</dbReference>
<accession>A0A7S9RUL0</accession>
<proteinExistence type="predicted"/>
<dbReference type="SMART" id="SM00710">
    <property type="entry name" value="PbH1"/>
    <property type="match status" value="17"/>
</dbReference>
<dbReference type="InterPro" id="IPR001343">
    <property type="entry name" value="Hemolysn_Ca-bd"/>
</dbReference>
<dbReference type="RefSeq" id="WP_196376806.1">
    <property type="nucleotide sequence ID" value="NZ_CP049263.1"/>
</dbReference>
<name>A0A7S9RUL0_9BACT</name>
<dbReference type="Pfam" id="PF00353">
    <property type="entry name" value="HemolysinCabind"/>
    <property type="match status" value="1"/>
</dbReference>
<dbReference type="InterPro" id="IPR011049">
    <property type="entry name" value="Serralysin-like_metalloprot_C"/>
</dbReference>
<dbReference type="Gene3D" id="3.40.50.410">
    <property type="entry name" value="von Willebrand factor, type A domain"/>
    <property type="match status" value="1"/>
</dbReference>
<reference evidence="1 2" key="1">
    <citation type="journal article" date="2018" name="Emerg. Microbes Infect.">
        <title>Genomic analysis of oral Campylobacter concisus strains identified a potential bacterial molecular marker associated with active Crohn's disease.</title>
        <authorList>
            <person name="Liu F."/>
            <person name="Ma R."/>
            <person name="Tay C.Y.A."/>
            <person name="Octavia S."/>
            <person name="Lan R."/>
            <person name="Chung H.K.L."/>
            <person name="Riordan S.M."/>
            <person name="Grimm M.C."/>
            <person name="Leong R.W."/>
            <person name="Tanaka M.M."/>
            <person name="Connor S."/>
            <person name="Zhang L."/>
        </authorList>
    </citation>
    <scope>NUCLEOTIDE SEQUENCE [LARGE SCALE GENOMIC DNA]</scope>
    <source>
        <strain evidence="1 2">H16O-S1</strain>
    </source>
</reference>
<sequence>MATQVGVIKQVSGTVVAVDANGKERILTAGDAIFFGEIVKTIGNNSNAVIAMDGGKDVSILANDTVLIDQNILNIQNPNINTIADVNDLQKAILAGKDLTQLEETAAGGGDTGSGDGVSLGEARFAEGGHESNIYAYGRNINDTHYAFATPINSVGGANSDNSNIKDVIVLDTFVSLSVELKTAEGNDHIITEKELHDGKDGEKIVGELVVGKDIVVDMTNDKIAISVDGRKIGDAKITEDLGNGKYKYELTNIRTEEFTDGTSNKPNGKIEAVYNAVDKQGNHKDVTANNIYEVEFSGPKQEDDPSKPTTNENGVYISVELKTAEGNDHIITEKELHDGKDGEKIVGELVVGKDIVVDMTNDKIAISVDGRKIGDAKITEDLGNGKYKYELTNIRTEEFTDGTSNKPNGKIEAVYNAVDKQGNHKDVTANNIYEVEFSGPKQEDDPSKPTTNENGVYISVELKTAEGNDHIITEKELHDGKDGEKIVGELVVGKDIVVDMTNDKIAISVDGRKIGDAKITEDLGNGKYKYELTNIRTEEFTDGTSNKPNGKIEAVYNAVDKQGNHKDVTANNIYEVEFSGPKQEDDPSKPTTNENGVYISVELKTAEGNDHIITEKELHDGKDGEKIVGELVVGKDIVVDMTNDKIAISVDGRKIGDAKITEDLGNGKYKYELTNIRTEEFTDGTSNKPNGKIEAVYNAVDKQGNHKDVTANNIYEVEFSGPKQEDDPSKPTTNENGVYISVELKTAEGNDHIITEKELHDGKDGEKIVGELVVGKDIVVDMTNDKIAISVDGRKIGDAKITEDLGNGKYKYELTNIRTEEFTDGTSNKPNGKIEAVYNAVDKQGNHKDVTANNIYEVEFSGPKQEDDPSKPTTNENGVYISVELKTAEGNDHIITEKELHDGKDGEKIVGELVVGKDIVVDMTNDKIAISVDGRKIGDAKITEDLGNGKYKYELTNIRTEEFTDGTSNKPNGKIEAVYNAVDKQGNHKDVTANNIYEVEFSGPKQEDDPSKPTTNENGVYISVELKTAEGNDHIITEKELHDGKDGEKIVGELVVGKDIVVDMTNDKIAISVDGRKIGDAKITEDLGNGKYKYELTNIRTEEFTDGTSNKPNGKIEAVYNAVDKQGNHKDVTANNIYEVEFSGPKQEDDPSKPTTNENGVYISVELKTAEGNDHIITEKELHDGKDGEKIVGELVVGKDIVVDMTNDKIAISVDGRKIGDAKITEDLGNGKYKYELTNIRTEEFTDGTSNKPNGKIEAVYNAVDKQGNHKDVTANNIYEVEFSGPKQEDDPSKPTTNENGVYISVELKTAEGNDHIITEKELHDGKDGEKIVGELVVGKDIVVDMTNDKIAISVDGRKIGDAKITEDLGNGKYKYELTNIRTEEFTDGTSNKPNGKIEAVYNAVDKQGNHKDVTANNIYEVEFSGPKQEDDPSKPTTNENGVYISVELKTAEGNDHIITEKELHDGKDGEKIVGELVVGKDIVVDMTNDKIAISVDGRKIGDAKITEDLGNGKYKYELTNIRTEEFTDGTSNKPNGKIEAVYNAVDKQGNHKDVTANNIYEVEFSGPKQEDDPSKPTTNENGVYISVELKTAEGNDHIITEKELHDGKDGEKIVGELVVGKDIVVDMTNDKIAISVDGRKIGDAKITEDLGNGKYKYELTNIRTEEFTDGTSNKPNGKIEAVYNAVDKQGNHKDVTANNIYEVEFSGPKQEDDPSKPTTNENGVYISVELKTAEGNDHIITEKELHDGKDGEKIVGELVVGKDIVVDMTNDKIAISVDGRKIGDAKITEDLGNGKYKYELTNIRTEEFTDGTSNKPNGKIEAVYNAVDKQGNHKDVTANNIYEVEFSGPKQEDDPSKPTTNENGVYISVELKTAEGNDHIITEKELHDGKDGEKIVGELVVGKDIVVDMTNDKIAISVDGRKIGDAKITEDLGNGKYKYELTNIRTEEFTDGTSNKPNGKIEAVYNAVDKQGNHKDVTANNIYEVEFSGPKQEDDPSKPTTNENGVYISVELKTAEGNDHIITEKELHDGKDGEKIVGELVVGKDIVVDMTNDKIAISVDGRKIGDAKITEDLGNGKYKYELTNIRTEEFTDGTSNKPNGKIEAVYNAVDKQGNHKDVTANNIYEVEFSGPKQEDDPSKPTTNENGVYISVELKTAEGNDHIITEKELHDGKDGEKIVGELVVGKDIVVDMTNDKIAISVDGRKIGDAKITEDLGNGKYKYELTNIRTEEFTDGTSNKPNGKIEAVYNAVDKQGNHKDVTANNIYEVEFSGPKQEDDPSKPTTNENGVYISVELKTAEGNDHIITEKELHDGKDGEKIVGELVVGKDIVVDMTNDKIAISVDGRKIGDAKITEDLGNGKYKYELTNIRTEEFTDGTSNKPNGKIEAVYNAVDKQGNHKDVTANNIYEVEFSGPKQEDDPSKPTTNENGVYISVELKTAEGNDHIITEKELHDGKDGEKIVGELVVGKDIVVDMTNDKIAISVDGRKIGDAKITEDLGNGKYKYELTNIRTEEFTDGTSNKPNGKIEAVYNAVDKQGNHKDVTANNIYEVEFSGPKQEDDPSKPTTNENGVYISVELKTAEGNDHIITEKELHDGKDGEKIVGELVVGKDIVVDMTNDKIAISVDGRKIGDAKITEDLGNGKYKYELTNIRTEEFTDGTSNKPNGKIEAVYNAVDKQGNHKDVTANNIYEVEFDHISIDTKVSLNVSEEGLPGGIKDNKGTNDTTNSVEDNKSINVVSASKVTFEFAVTDGANSGLKSGGEKIIWKSVPAVGGDGKSISIIGVKETSGETVLTVKLNKETGATKVVLEKPVDHDPAGNGEDVVTASVAIKATNAHGAIAKSAVEINIQDDSPYVASDSTENVIVGFEQPRSNVTLVLDFSRSMFFKSQTQAVDANGKKLYEQKFENGKWVDDLDRPVLVEKTRLEIAHEGVMNLLNQYSLKGDENVKVSMVAFAGDAKELKSSSGQTWMSISEAKALIDKYFGGDYIKYDKKIWSKNANGEYITDHNYYKNSKIVLDDDGNFILKVRGQGEYNISASVNLPIDDIKGGTNYDAALAQAKDTFAKNGKITGADVENRLHFVSDGEPTMSDSRVGGALGSLENRASIVYDGRTWDYTADNKFVASGTSDYITSNATGTDFTRHYYSWASGKWVTSDITSRVIINHGIDDAEKAVWENWLINNKVIAESFALGNDAKLDKLDPIAYDGVERRDIDAKDFAELALPTKSFKGNIMDTLKEADTFGKTSIEFGADGAGAQAVAITLNTAGGVKTYTYTPGENGGEGSYTISGESMPHSGSNFTATLPTGSKITIDMVTGKYEYNPNADLAKADKEESVEIKYSVTDADGDSVSATTTINTNGIAGFDHIKYGTMNGDTLNGTSGNDAILGGRGNDYIDGKGGHDALLGGEGNDTIIYHNDAKILDGGDGSDTLVIKHNIDFSNISGLDGKVSNFERIDLGKGGTSDAIEMTIRAEDVLDITDNKNTILKIDGDAHDTVKGGNWKVTHDVAADSGYTAYEGITEKGQTIYIQINNEIKTDF</sequence>
<dbReference type="InterPro" id="IPR036465">
    <property type="entry name" value="vWFA_dom_sf"/>
</dbReference>
<evidence type="ECO:0000313" key="2">
    <source>
        <dbReference type="Proteomes" id="UP000594571"/>
    </source>
</evidence>
<dbReference type="EMBL" id="CP049263">
    <property type="protein sequence ID" value="QPH98204.1"/>
    <property type="molecule type" value="Genomic_DNA"/>
</dbReference>
<dbReference type="InterPro" id="IPR018511">
    <property type="entry name" value="Hemolysin-typ_Ca-bd_CS"/>
</dbReference>
<dbReference type="PRINTS" id="PR00313">
    <property type="entry name" value="CABNDNGRPT"/>
</dbReference>
<dbReference type="PROSITE" id="PS00330">
    <property type="entry name" value="HEMOLYSIN_CALCIUM"/>
    <property type="match status" value="1"/>
</dbReference>
<dbReference type="SUPFAM" id="SSF51120">
    <property type="entry name" value="beta-Roll"/>
    <property type="match status" value="1"/>
</dbReference>
<dbReference type="NCBIfam" id="NF033682">
    <property type="entry name" value="retention_LapA"/>
    <property type="match status" value="1"/>
</dbReference>
<protein>
    <submittedName>
        <fullName evidence="1">Retention module-containing protein</fullName>
    </submittedName>
</protein>
<dbReference type="SUPFAM" id="SSF53300">
    <property type="entry name" value="vWA-like"/>
    <property type="match status" value="1"/>
</dbReference>
<dbReference type="Proteomes" id="UP000594571">
    <property type="component" value="Chromosome"/>
</dbReference>
<organism evidence="1 2">
    <name type="scientific">Campylobacter concisus</name>
    <dbReference type="NCBI Taxonomy" id="199"/>
    <lineage>
        <taxon>Bacteria</taxon>
        <taxon>Pseudomonadati</taxon>
        <taxon>Campylobacterota</taxon>
        <taxon>Epsilonproteobacteria</taxon>
        <taxon>Campylobacterales</taxon>
        <taxon>Campylobacteraceae</taxon>
        <taxon>Campylobacter</taxon>
    </lineage>
</organism>